<gene>
    <name evidence="9" type="primary">recJ</name>
    <name evidence="9" type="ORF">COY67_00550</name>
</gene>
<dbReference type="SUPFAM" id="SSF64182">
    <property type="entry name" value="DHH phosphoesterases"/>
    <property type="match status" value="1"/>
</dbReference>
<feature type="domain" description="DDH" evidence="6">
    <location>
        <begin position="76"/>
        <end position="232"/>
    </location>
</feature>
<evidence type="ECO:0000256" key="1">
    <source>
        <dbReference type="ARBA" id="ARBA00005915"/>
    </source>
</evidence>
<dbReference type="InterPro" id="IPR051673">
    <property type="entry name" value="SSDNA_exonuclease_RecJ"/>
</dbReference>
<dbReference type="GO" id="GO:0008409">
    <property type="term" value="F:5'-3' exonuclease activity"/>
    <property type="evidence" value="ECO:0007669"/>
    <property type="project" value="InterPro"/>
</dbReference>
<dbReference type="InterPro" id="IPR038763">
    <property type="entry name" value="DHH_sf"/>
</dbReference>
<dbReference type="Gene3D" id="3.90.1640.30">
    <property type="match status" value="1"/>
</dbReference>
<dbReference type="AlphaFoldDB" id="A0A2M7RFJ4"/>
<dbReference type="PANTHER" id="PTHR30255:SF2">
    <property type="entry name" value="SINGLE-STRANDED-DNA-SPECIFIC EXONUCLEASE RECJ"/>
    <property type="match status" value="1"/>
</dbReference>
<evidence type="ECO:0000259" key="8">
    <source>
        <dbReference type="Pfam" id="PF17768"/>
    </source>
</evidence>
<organism evidence="9 10">
    <name type="scientific">Candidatus Komeilibacteria bacterium CG_4_10_14_0_8_um_filter_37_78</name>
    <dbReference type="NCBI Taxonomy" id="1974471"/>
    <lineage>
        <taxon>Bacteria</taxon>
        <taxon>Candidatus Komeiliibacteriota</taxon>
    </lineage>
</organism>
<evidence type="ECO:0000259" key="6">
    <source>
        <dbReference type="Pfam" id="PF01368"/>
    </source>
</evidence>
<evidence type="ECO:0000256" key="5">
    <source>
        <dbReference type="ARBA" id="ARBA00022839"/>
    </source>
</evidence>
<reference evidence="10" key="1">
    <citation type="submission" date="2017-09" db="EMBL/GenBank/DDBJ databases">
        <title>Depth-based differentiation of microbial function through sediment-hosted aquifers and enrichment of novel symbionts in the deep terrestrial subsurface.</title>
        <authorList>
            <person name="Probst A.J."/>
            <person name="Ladd B."/>
            <person name="Jarett J.K."/>
            <person name="Geller-Mcgrath D.E."/>
            <person name="Sieber C.M.K."/>
            <person name="Emerson J.B."/>
            <person name="Anantharaman K."/>
            <person name="Thomas B.C."/>
            <person name="Malmstrom R."/>
            <person name="Stieglmeier M."/>
            <person name="Klingl A."/>
            <person name="Woyke T."/>
            <person name="Ryan C.M."/>
            <person name="Banfield J.F."/>
        </authorList>
    </citation>
    <scope>NUCLEOTIDE SEQUENCE [LARGE SCALE GENOMIC DNA]</scope>
</reference>
<comment type="similarity">
    <text evidence="1">Belongs to the RecJ family.</text>
</comment>
<evidence type="ECO:0000256" key="3">
    <source>
        <dbReference type="ARBA" id="ARBA00022722"/>
    </source>
</evidence>
<proteinExistence type="inferred from homology"/>
<evidence type="ECO:0000259" key="7">
    <source>
        <dbReference type="Pfam" id="PF02272"/>
    </source>
</evidence>
<keyword evidence="4" id="KW-0378">Hydrolase</keyword>
<feature type="domain" description="DHHA1" evidence="7">
    <location>
        <begin position="352"/>
        <end position="443"/>
    </location>
</feature>
<comment type="caution">
    <text evidence="9">The sequence shown here is derived from an EMBL/GenBank/DDBJ whole genome shotgun (WGS) entry which is preliminary data.</text>
</comment>
<dbReference type="InterPro" id="IPR004610">
    <property type="entry name" value="RecJ"/>
</dbReference>
<keyword evidence="5 9" id="KW-0269">Exonuclease</keyword>
<keyword evidence="3" id="KW-0540">Nuclease</keyword>
<sequence length="582" mass="65825">MKWVLREQLNKKQIDHFPEINPIVVQLLHNRGLDTQLEIDQFLTPDYSQDIHDPYLFNQMQAAVDRIFLAKKNKEKVCVFGDYDVDGVTGSAIISTFLAEQGFNYTCYIPHRDREGYGLNEQAVDKIAQTGASLIITVDCGISNGAEIKIAKDKHKIDTIIVDHHDLSKKQPPAVAIVHARLPHENFPYKTLSGGGTAFKLVQGLLRDKSLKYDQAMIESKEKWLLDLVALSTIGDMMPLLGENRTLVKYGLIVLGKTRRLGLQKLMEGAGVDLNQMNTQKVGWHINPRINAAGRLQHANLAYQLIMTDNIEQAIMMSSELNKSNQERQKLTEQYVKEADEQVQKQLAGKNQALIAYNDDWAPGVLGLVAGRLSSRYYRPVYALTKLDNKYVASGRSIAEYNITESLEDNKELFIKYGGHPVACGFSIEEDKLSLFIEQLTKYSQNRLAKMKLEPQIWIDSEIKLIDCNWDLFKFLKDFEPYGGSNEEPLFLIRDLAVTDWQTVGKDSKHLRLYVKQGEVIKKAIAFGLGEWAKDLKIDSRVDIICKIGVNEWNGNRELQITIEDLKLTPVAGQQASIAGKD</sequence>
<dbReference type="GO" id="GO:0006310">
    <property type="term" value="P:DNA recombination"/>
    <property type="evidence" value="ECO:0007669"/>
    <property type="project" value="InterPro"/>
</dbReference>
<accession>A0A2M7RFJ4</accession>
<evidence type="ECO:0000256" key="4">
    <source>
        <dbReference type="ARBA" id="ARBA00022801"/>
    </source>
</evidence>
<dbReference type="PANTHER" id="PTHR30255">
    <property type="entry name" value="SINGLE-STRANDED-DNA-SPECIFIC EXONUCLEASE RECJ"/>
    <property type="match status" value="1"/>
</dbReference>
<name>A0A2M7RFJ4_9BACT</name>
<dbReference type="GO" id="GO:0003676">
    <property type="term" value="F:nucleic acid binding"/>
    <property type="evidence" value="ECO:0007669"/>
    <property type="project" value="InterPro"/>
</dbReference>
<dbReference type="Gene3D" id="3.10.310.30">
    <property type="match status" value="1"/>
</dbReference>
<evidence type="ECO:0000256" key="2">
    <source>
        <dbReference type="ARBA" id="ARBA00019841"/>
    </source>
</evidence>
<evidence type="ECO:0000313" key="9">
    <source>
        <dbReference type="EMBL" id="PIY95331.1"/>
    </source>
</evidence>
<dbReference type="Pfam" id="PF02272">
    <property type="entry name" value="DHHA1"/>
    <property type="match status" value="1"/>
</dbReference>
<feature type="domain" description="RecJ OB" evidence="8">
    <location>
        <begin position="459"/>
        <end position="565"/>
    </location>
</feature>
<dbReference type="NCBIfam" id="TIGR00644">
    <property type="entry name" value="recJ"/>
    <property type="match status" value="1"/>
</dbReference>
<evidence type="ECO:0000313" key="10">
    <source>
        <dbReference type="Proteomes" id="UP000228689"/>
    </source>
</evidence>
<dbReference type="Pfam" id="PF01368">
    <property type="entry name" value="DHH"/>
    <property type="match status" value="1"/>
</dbReference>
<dbReference type="Proteomes" id="UP000228689">
    <property type="component" value="Unassembled WGS sequence"/>
</dbReference>
<dbReference type="GO" id="GO:0006281">
    <property type="term" value="P:DNA repair"/>
    <property type="evidence" value="ECO:0007669"/>
    <property type="project" value="InterPro"/>
</dbReference>
<dbReference type="EMBL" id="PFMC01000013">
    <property type="protein sequence ID" value="PIY95331.1"/>
    <property type="molecule type" value="Genomic_DNA"/>
</dbReference>
<dbReference type="InterPro" id="IPR001667">
    <property type="entry name" value="DDH_dom"/>
</dbReference>
<dbReference type="InterPro" id="IPR003156">
    <property type="entry name" value="DHHA1_dom"/>
</dbReference>
<dbReference type="Pfam" id="PF17768">
    <property type="entry name" value="RecJ_OB"/>
    <property type="match status" value="1"/>
</dbReference>
<dbReference type="InterPro" id="IPR041122">
    <property type="entry name" value="RecJ_OB"/>
</dbReference>
<protein>
    <recommendedName>
        <fullName evidence="2">Single-stranded-DNA-specific exonuclease RecJ</fullName>
    </recommendedName>
</protein>